<evidence type="ECO:0000313" key="8">
    <source>
        <dbReference type="Proteomes" id="UP000198546"/>
    </source>
</evidence>
<evidence type="ECO:0000256" key="1">
    <source>
        <dbReference type="ARBA" id="ARBA00001231"/>
    </source>
</evidence>
<dbReference type="InterPro" id="IPR001764">
    <property type="entry name" value="Glyco_hydro_3_N"/>
</dbReference>
<keyword evidence="4" id="KW-0378">Hydrolase</keyword>
<dbReference type="InterPro" id="IPR017853">
    <property type="entry name" value="GH"/>
</dbReference>
<evidence type="ECO:0000256" key="5">
    <source>
        <dbReference type="ARBA" id="ARBA00023295"/>
    </source>
</evidence>
<evidence type="ECO:0000256" key="3">
    <source>
        <dbReference type="ARBA" id="ARBA00012663"/>
    </source>
</evidence>
<comment type="similarity">
    <text evidence="2">Belongs to the glycosyl hydrolase 3 family.</text>
</comment>
<keyword evidence="5" id="KW-0326">Glycosidase</keyword>
<proteinExistence type="inferred from homology"/>
<sequence length="350" mass="36011">MVTCRDLAAAMGPEEQAGQLLMVGISANQPASAGVVDQLDGHHISSILLLENTTNGVETVRALTDRVREELQTPDGVRTLVAADQEGGQVQRLQGPGFSEMPPASEQAGLGADGLESAAEDWGGELADAGVDLDLAPVADVVPAGTEDTNAPIGQLGRGYGSDPDEVSALVRAFVRGMDAADVATSVKHFPGIGAVEGNTDFTADVVDSTTTADGPEVEPFAAAVEEGVDAVMVSTVTYTEIAPDSQAVFSEAVVDDLLRDRLGFEGVVVSDDMGVAEAVAGTPVERRLVDFVRAGGDLAITADPTTVEPMVRGLLEAAEDDPELAEALPEHVARVLSLKAGRGLADCEG</sequence>
<keyword evidence="8" id="KW-1185">Reference proteome</keyword>
<dbReference type="STRING" id="675864.SAMN04489747_4133"/>
<dbReference type="Gene3D" id="3.20.20.300">
    <property type="entry name" value="Glycoside hydrolase, family 3, N-terminal domain"/>
    <property type="match status" value="1"/>
</dbReference>
<dbReference type="InterPro" id="IPR019800">
    <property type="entry name" value="Glyco_hydro_3_AS"/>
</dbReference>
<feature type="domain" description="Glycoside hydrolase family 3 N-terminal" evidence="6">
    <location>
        <begin position="14"/>
        <end position="339"/>
    </location>
</feature>
<dbReference type="PROSITE" id="PS00775">
    <property type="entry name" value="GLYCOSYL_HYDROL_F3"/>
    <property type="match status" value="1"/>
</dbReference>
<dbReference type="GO" id="GO:0009254">
    <property type="term" value="P:peptidoglycan turnover"/>
    <property type="evidence" value="ECO:0007669"/>
    <property type="project" value="TreeGrafter"/>
</dbReference>
<accession>A0A1G7F3I1</accession>
<protein>
    <recommendedName>
        <fullName evidence="3">beta-N-acetylhexosaminidase</fullName>
        <ecNumber evidence="3">3.2.1.52</ecNumber>
    </recommendedName>
</protein>
<evidence type="ECO:0000313" key="7">
    <source>
        <dbReference type="EMBL" id="SDE70461.1"/>
    </source>
</evidence>
<dbReference type="AlphaFoldDB" id="A0A1G7F3I1"/>
<dbReference type="OrthoDB" id="9805821at2"/>
<dbReference type="RefSeq" id="WP_157677284.1">
    <property type="nucleotide sequence ID" value="NZ_LT629688.1"/>
</dbReference>
<evidence type="ECO:0000256" key="4">
    <source>
        <dbReference type="ARBA" id="ARBA00022801"/>
    </source>
</evidence>
<dbReference type="GO" id="GO:0005975">
    <property type="term" value="P:carbohydrate metabolic process"/>
    <property type="evidence" value="ECO:0007669"/>
    <property type="project" value="InterPro"/>
</dbReference>
<dbReference type="Proteomes" id="UP000198546">
    <property type="component" value="Chromosome i"/>
</dbReference>
<organism evidence="7 8">
    <name type="scientific">Auraticoccus monumenti</name>
    <dbReference type="NCBI Taxonomy" id="675864"/>
    <lineage>
        <taxon>Bacteria</taxon>
        <taxon>Bacillati</taxon>
        <taxon>Actinomycetota</taxon>
        <taxon>Actinomycetes</taxon>
        <taxon>Propionibacteriales</taxon>
        <taxon>Propionibacteriaceae</taxon>
        <taxon>Auraticoccus</taxon>
    </lineage>
</organism>
<dbReference type="EC" id="3.2.1.52" evidence="3"/>
<dbReference type="InterPro" id="IPR050226">
    <property type="entry name" value="NagZ_Beta-hexosaminidase"/>
</dbReference>
<comment type="catalytic activity">
    <reaction evidence="1">
        <text>Hydrolysis of terminal non-reducing N-acetyl-D-hexosamine residues in N-acetyl-beta-D-hexosaminides.</text>
        <dbReference type="EC" id="3.2.1.52"/>
    </reaction>
</comment>
<evidence type="ECO:0000256" key="2">
    <source>
        <dbReference type="ARBA" id="ARBA00005336"/>
    </source>
</evidence>
<dbReference type="GO" id="GO:0004563">
    <property type="term" value="F:beta-N-acetylhexosaminidase activity"/>
    <property type="evidence" value="ECO:0007669"/>
    <property type="project" value="UniProtKB-EC"/>
</dbReference>
<evidence type="ECO:0000259" key="6">
    <source>
        <dbReference type="Pfam" id="PF00933"/>
    </source>
</evidence>
<dbReference type="Pfam" id="PF00933">
    <property type="entry name" value="Glyco_hydro_3"/>
    <property type="match status" value="1"/>
</dbReference>
<reference evidence="7 8" key="1">
    <citation type="submission" date="2016-10" db="EMBL/GenBank/DDBJ databases">
        <authorList>
            <person name="de Groot N.N."/>
        </authorList>
    </citation>
    <scope>NUCLEOTIDE SEQUENCE [LARGE SCALE GENOMIC DNA]</scope>
    <source>
        <strain evidence="7 8">MON 2.2</strain>
    </source>
</reference>
<dbReference type="InterPro" id="IPR036962">
    <property type="entry name" value="Glyco_hydro_3_N_sf"/>
</dbReference>
<dbReference type="PANTHER" id="PTHR30480">
    <property type="entry name" value="BETA-HEXOSAMINIDASE-RELATED"/>
    <property type="match status" value="1"/>
</dbReference>
<name>A0A1G7F3I1_9ACTN</name>
<dbReference type="EMBL" id="LT629688">
    <property type="protein sequence ID" value="SDE70461.1"/>
    <property type="molecule type" value="Genomic_DNA"/>
</dbReference>
<dbReference type="PANTHER" id="PTHR30480:SF13">
    <property type="entry name" value="BETA-HEXOSAMINIDASE"/>
    <property type="match status" value="1"/>
</dbReference>
<dbReference type="SUPFAM" id="SSF51445">
    <property type="entry name" value="(Trans)glycosidases"/>
    <property type="match status" value="1"/>
</dbReference>
<gene>
    <name evidence="7" type="ORF">SAMN04489747_4133</name>
</gene>